<name>C4F8S2_9ACTN</name>
<protein>
    <submittedName>
        <fullName evidence="1">Uncharacterized protein</fullName>
    </submittedName>
</protein>
<dbReference type="HOGENOM" id="CLU_3166808_0_0_11"/>
<sequence length="47" mass="5306">MTSNPCEKTHSGQFRVNAKTDATQILQSQRFLREGVYHAIGAEGRRD</sequence>
<organism evidence="1 2">
    <name type="scientific">Collinsella intestinalis DSM 13280</name>
    <dbReference type="NCBI Taxonomy" id="521003"/>
    <lineage>
        <taxon>Bacteria</taxon>
        <taxon>Bacillati</taxon>
        <taxon>Actinomycetota</taxon>
        <taxon>Coriobacteriia</taxon>
        <taxon>Coriobacteriales</taxon>
        <taxon>Coriobacteriaceae</taxon>
        <taxon>Collinsella</taxon>
    </lineage>
</organism>
<dbReference type="AlphaFoldDB" id="C4F8S2"/>
<dbReference type="EMBL" id="ABXH02000005">
    <property type="protein sequence ID" value="EEP44944.1"/>
    <property type="molecule type" value="Genomic_DNA"/>
</dbReference>
<evidence type="ECO:0000313" key="1">
    <source>
        <dbReference type="EMBL" id="EEP44944.1"/>
    </source>
</evidence>
<comment type="caution">
    <text evidence="1">The sequence shown here is derived from an EMBL/GenBank/DDBJ whole genome shotgun (WGS) entry which is preliminary data.</text>
</comment>
<gene>
    <name evidence="1" type="ORF">COLINT_02446</name>
</gene>
<reference evidence="1 2" key="1">
    <citation type="submission" date="2009-04" db="EMBL/GenBank/DDBJ databases">
        <authorList>
            <person name="Weinstock G."/>
            <person name="Sodergren E."/>
            <person name="Clifton S."/>
            <person name="Fulton L."/>
            <person name="Fulton B."/>
            <person name="Courtney L."/>
            <person name="Fronick C."/>
            <person name="Harrison M."/>
            <person name="Strong C."/>
            <person name="Farmer C."/>
            <person name="Delahaunty K."/>
            <person name="Markovic C."/>
            <person name="Hall O."/>
            <person name="Minx P."/>
            <person name="Tomlinson C."/>
            <person name="Mitreva M."/>
            <person name="Nelson J."/>
            <person name="Hou S."/>
            <person name="Wollam A."/>
            <person name="Pepin K.H."/>
            <person name="Johnson M."/>
            <person name="Bhonagiri V."/>
            <person name="Nash W.E."/>
            <person name="Warren W."/>
            <person name="Chinwalla A."/>
            <person name="Mardis E.R."/>
            <person name="Wilson R.K."/>
        </authorList>
    </citation>
    <scope>NUCLEOTIDE SEQUENCE [LARGE SCALE GENOMIC DNA]</scope>
    <source>
        <strain evidence="1 2">DSM 13280</strain>
    </source>
</reference>
<dbReference type="Proteomes" id="UP000003295">
    <property type="component" value="Unassembled WGS sequence"/>
</dbReference>
<evidence type="ECO:0000313" key="2">
    <source>
        <dbReference type="Proteomes" id="UP000003295"/>
    </source>
</evidence>
<proteinExistence type="predicted"/>
<accession>C4F8S2</accession>